<keyword evidence="2" id="KW-1185">Reference proteome</keyword>
<dbReference type="RefSeq" id="WP_253668762.1">
    <property type="nucleotide sequence ID" value="NZ_JAMTCP010000005.1"/>
</dbReference>
<organism evidence="1 2">
    <name type="scientific">Streptoalloteichus tenebrarius (strain ATCC 17920 / DSM 40477 / JCM 4838 / CBS 697.72 / NBRC 16177 / NCIMB 11028 / NRRL B-12390 / A12253. 1 / ISP 5477)</name>
    <name type="common">Streptomyces tenebrarius</name>
    <dbReference type="NCBI Taxonomy" id="1933"/>
    <lineage>
        <taxon>Bacteria</taxon>
        <taxon>Bacillati</taxon>
        <taxon>Actinomycetota</taxon>
        <taxon>Actinomycetes</taxon>
        <taxon>Pseudonocardiales</taxon>
        <taxon>Pseudonocardiaceae</taxon>
        <taxon>Streptoalloteichus</taxon>
    </lineage>
</organism>
<dbReference type="EMBL" id="JAMTCP010000005">
    <property type="protein sequence ID" value="MCP2257819.1"/>
    <property type="molecule type" value="Genomic_DNA"/>
</dbReference>
<accession>A0ABT1HQN0</accession>
<gene>
    <name evidence="1" type="ORF">LX15_001505</name>
</gene>
<evidence type="ECO:0000313" key="1">
    <source>
        <dbReference type="EMBL" id="MCP2257819.1"/>
    </source>
</evidence>
<reference evidence="1 2" key="1">
    <citation type="submission" date="2022-06" db="EMBL/GenBank/DDBJ databases">
        <title>Genomic Encyclopedia of Archaeal and Bacterial Type Strains, Phase II (KMG-II): from individual species to whole genera.</title>
        <authorList>
            <person name="Goeker M."/>
        </authorList>
    </citation>
    <scope>NUCLEOTIDE SEQUENCE [LARGE SCALE GENOMIC DNA]</scope>
    <source>
        <strain evidence="1 2">DSM 40477</strain>
    </source>
</reference>
<name>A0ABT1HQN0_STRSD</name>
<comment type="caution">
    <text evidence="1">The sequence shown here is derived from an EMBL/GenBank/DDBJ whole genome shotgun (WGS) entry which is preliminary data.</text>
</comment>
<dbReference type="Proteomes" id="UP001205311">
    <property type="component" value="Unassembled WGS sequence"/>
</dbReference>
<evidence type="ECO:0000313" key="2">
    <source>
        <dbReference type="Proteomes" id="UP001205311"/>
    </source>
</evidence>
<protein>
    <submittedName>
        <fullName evidence="1">Uncharacterized protein</fullName>
    </submittedName>
</protein>
<proteinExistence type="predicted"/>
<sequence length="355" mass="39423">MTVSDFYLLRPQDLPTSARALAPEPGGAAAAALATVLDGPRDRSDEEELAVLRAALRTLGFSPAEVAVVTDDPEESAGNRANDSAFRFVRVRGEVSRVLTHSVLQGYATLLEEALTTGTDLSPERWWLLRGALRQLLRLVSGDVTALHEQRGPGTPRLPARPTAYRNNEALRRWTRGHHVFMVIVQGLVITLNGFAHHARRGEIPEAQRMLEVGTVVMWGAEGALRFTGDFPYSEYQRSIRPTLMPPTAPPDMSGLRWRDHEYLVRVLAGMRSLFARLDPQLEPQRARFLEAFTATYDSHRSVCAHFVGTEQTSVLMATRSSRSAVSTLEHFKRVRSGLMRAREQDRGDDSGTVS</sequence>